<dbReference type="OrthoDB" id="7273451at2"/>
<sequence length="261" mass="29138">MSGFDRDWLALREPVDGRARDADLLAAAIQSLQSVSPSTILDIGCGTGSTFRALSPKLQKPARFRLFDDDQRLLDEAHRLHGEAVEIIRGDLNEIEALSLADVGLVTASALFDLCSEQFIRRFVAHISQRGASLYAALNYDGRMRWSKPHPLDETVLAHFNAHQLSDKGFGLSLGPRAWATLADCLGESGYTVTTAESPWVMTVSDRDLQRLFLDGMVRAVYEYGQLDESELRDWADFRRKMVDREGSLCQVGHQDILAIR</sequence>
<keyword evidence="3" id="KW-1185">Reference proteome</keyword>
<dbReference type="KEGG" id="ngg:RG540_CH39800"/>
<dbReference type="AlphaFoldDB" id="A0A068SYD0"/>
<name>A0A068SYD0_NEOGA</name>
<dbReference type="GeneID" id="24257186"/>
<dbReference type="EMBL" id="HG938353">
    <property type="protein sequence ID" value="CDN50130.1"/>
    <property type="molecule type" value="Genomic_DNA"/>
</dbReference>
<dbReference type="InterPro" id="IPR041698">
    <property type="entry name" value="Methyltransf_25"/>
</dbReference>
<evidence type="ECO:0000313" key="3">
    <source>
        <dbReference type="Proteomes" id="UP000028181"/>
    </source>
</evidence>
<proteinExistence type="predicted"/>
<gene>
    <name evidence="2" type="ORF">RG540_CH39800</name>
</gene>
<dbReference type="Pfam" id="PF13649">
    <property type="entry name" value="Methyltransf_25"/>
    <property type="match status" value="1"/>
</dbReference>
<dbReference type="Gene3D" id="3.40.50.150">
    <property type="entry name" value="Vaccinia Virus protein VP39"/>
    <property type="match status" value="1"/>
</dbReference>
<dbReference type="Proteomes" id="UP000028181">
    <property type="component" value="Chromosome I"/>
</dbReference>
<dbReference type="SUPFAM" id="SSF53335">
    <property type="entry name" value="S-adenosyl-L-methionine-dependent methyltransferases"/>
    <property type="match status" value="1"/>
</dbReference>
<dbReference type="HOGENOM" id="CLU_047561_0_0_5"/>
<accession>A0A068SYD0</accession>
<evidence type="ECO:0000259" key="1">
    <source>
        <dbReference type="Pfam" id="PF13649"/>
    </source>
</evidence>
<feature type="domain" description="Methyltransferase" evidence="1">
    <location>
        <begin position="40"/>
        <end position="128"/>
    </location>
</feature>
<dbReference type="eggNOG" id="COG2890">
    <property type="taxonomic scope" value="Bacteria"/>
</dbReference>
<dbReference type="RefSeq" id="WP_038591446.1">
    <property type="nucleotide sequence ID" value="NZ_HG938353.1"/>
</dbReference>
<organism evidence="2 3">
    <name type="scientific">Neorhizobium galegae bv. orientalis str. HAMBI 540</name>
    <dbReference type="NCBI Taxonomy" id="1028800"/>
    <lineage>
        <taxon>Bacteria</taxon>
        <taxon>Pseudomonadati</taxon>
        <taxon>Pseudomonadota</taxon>
        <taxon>Alphaproteobacteria</taxon>
        <taxon>Hyphomicrobiales</taxon>
        <taxon>Rhizobiaceae</taxon>
        <taxon>Rhizobium/Agrobacterium group</taxon>
        <taxon>Neorhizobium</taxon>
    </lineage>
</organism>
<dbReference type="PATRIC" id="fig|1028800.3.peg.4040"/>
<reference evidence="3" key="1">
    <citation type="journal article" date="2014" name="BMC Genomics">
        <title>Genome sequencing of two Neorhizobium galegae strains reveals a noeT gene responsible for the unusual acetylation of the nodulation factors.</title>
        <authorList>
            <person name="Osterman J."/>
            <person name="Marsh J."/>
            <person name="Laine P.K."/>
            <person name="Zeng Z."/>
            <person name="Alatalo E."/>
            <person name="Sullivan J.T."/>
            <person name="Young J.P."/>
            <person name="Thomas-Oates J."/>
            <person name="Paulin L."/>
            <person name="Lindstrom K."/>
        </authorList>
    </citation>
    <scope>NUCLEOTIDE SEQUENCE [LARGE SCALE GENOMIC DNA]</scope>
    <source>
        <strain evidence="3">HAMBI 540</strain>
    </source>
</reference>
<protein>
    <recommendedName>
        <fullName evidence="1">Methyltransferase domain-containing protein</fullName>
    </recommendedName>
</protein>
<evidence type="ECO:0000313" key="2">
    <source>
        <dbReference type="EMBL" id="CDN50130.1"/>
    </source>
</evidence>
<dbReference type="InterPro" id="IPR029063">
    <property type="entry name" value="SAM-dependent_MTases_sf"/>
</dbReference>